<dbReference type="OrthoDB" id="9791590at2"/>
<evidence type="ECO:0000256" key="2">
    <source>
        <dbReference type="ARBA" id="ARBA00022448"/>
    </source>
</evidence>
<keyword evidence="4" id="KW-0029">Amino-acid transport</keyword>
<dbReference type="Pfam" id="PF13458">
    <property type="entry name" value="Peripla_BP_6"/>
    <property type="match status" value="1"/>
</dbReference>
<dbReference type="InterPro" id="IPR000709">
    <property type="entry name" value="Leu_Ile_Val-bd"/>
</dbReference>
<dbReference type="Gene3D" id="3.40.50.2300">
    <property type="match status" value="2"/>
</dbReference>
<evidence type="ECO:0000259" key="5">
    <source>
        <dbReference type="Pfam" id="PF13458"/>
    </source>
</evidence>
<dbReference type="Proteomes" id="UP000193083">
    <property type="component" value="Unassembled WGS sequence"/>
</dbReference>
<comment type="similarity">
    <text evidence="1">Belongs to the leucine-binding protein family.</text>
</comment>
<keyword evidence="3" id="KW-0732">Signal</keyword>
<dbReference type="InterPro" id="IPR006311">
    <property type="entry name" value="TAT_signal"/>
</dbReference>
<evidence type="ECO:0000313" key="7">
    <source>
        <dbReference type="Proteomes" id="UP000193083"/>
    </source>
</evidence>
<feature type="domain" description="Leucine-binding protein" evidence="5">
    <location>
        <begin position="31"/>
        <end position="369"/>
    </location>
</feature>
<evidence type="ECO:0000256" key="1">
    <source>
        <dbReference type="ARBA" id="ARBA00010062"/>
    </source>
</evidence>
<dbReference type="RefSeq" id="WP_139832146.1">
    <property type="nucleotide sequence ID" value="NZ_FXBL01000004.1"/>
</dbReference>
<proteinExistence type="inferred from homology"/>
<gene>
    <name evidence="6" type="ORF">SAMN02982922_0615</name>
</gene>
<keyword evidence="2" id="KW-0813">Transport</keyword>
<dbReference type="PROSITE" id="PS51318">
    <property type="entry name" value="TAT"/>
    <property type="match status" value="1"/>
</dbReference>
<dbReference type="GO" id="GO:0006865">
    <property type="term" value="P:amino acid transport"/>
    <property type="evidence" value="ECO:0007669"/>
    <property type="project" value="UniProtKB-KW"/>
</dbReference>
<dbReference type="InterPro" id="IPR028081">
    <property type="entry name" value="Leu-bd"/>
</dbReference>
<dbReference type="AlphaFoldDB" id="A0A1X7MTR2"/>
<evidence type="ECO:0000313" key="6">
    <source>
        <dbReference type="EMBL" id="SMH27721.1"/>
    </source>
</evidence>
<keyword evidence="7" id="KW-1185">Reference proteome</keyword>
<dbReference type="EMBL" id="FXBL01000004">
    <property type="protein sequence ID" value="SMH27721.1"/>
    <property type="molecule type" value="Genomic_DNA"/>
</dbReference>
<dbReference type="PANTHER" id="PTHR30483:SF37">
    <property type="entry name" value="ABC TRANSPORTER SUBSTRATE-BINDING PROTEIN"/>
    <property type="match status" value="1"/>
</dbReference>
<organism evidence="6 7">
    <name type="scientific">Mesorhizobium australicum</name>
    <dbReference type="NCBI Taxonomy" id="536018"/>
    <lineage>
        <taxon>Bacteria</taxon>
        <taxon>Pseudomonadati</taxon>
        <taxon>Pseudomonadota</taxon>
        <taxon>Alphaproteobacteria</taxon>
        <taxon>Hyphomicrobiales</taxon>
        <taxon>Phyllobacteriaceae</taxon>
        <taxon>Mesorhizobium</taxon>
    </lineage>
</organism>
<dbReference type="SUPFAM" id="SSF53822">
    <property type="entry name" value="Periplasmic binding protein-like I"/>
    <property type="match status" value="1"/>
</dbReference>
<dbReference type="InterPro" id="IPR028082">
    <property type="entry name" value="Peripla_BP_I"/>
</dbReference>
<sequence length="401" mass="43073">MDMTRRSIVASLGAGAVTLALPAVLRAQHAPVKIGLIHPVSGAVAFSGQQCRLGATMAVEDLNSAGGIKALGGAQIEALLGDAQSRPEIGASLVEQMAEQGVAGFTGAYSTAVSLAATQAAAKYDIPFSLDGPTGQLLTERGLRNVFRLFPSNASLVKDAIEALNELNTNAGSPAKTAILIHEDGEFGTNTANLVSEQLPTHNITVVDRIAHATPTRDFTNVALRVKSAAPDLIIITSYANEYVLLARSLVQQRVNAKAIFSISGAGFNLKFIQEQPTIAAGIIDFNNWYNPIDPRSREFRQRVETSGNLFTWEVLYGYFAVKVLADAIERAGSTDKERVIDAFNVSQYSDHFLPFGPTNFVDGQNQGARMLCLQAQNGDIRVVGPKEYQEIEPIFPRETL</sequence>
<name>A0A1X7MTR2_9HYPH</name>
<protein>
    <submittedName>
        <fullName evidence="6">Amino acid/amide ABC transporter substrate-binding protein, HAAT family</fullName>
    </submittedName>
</protein>
<evidence type="ECO:0000256" key="4">
    <source>
        <dbReference type="ARBA" id="ARBA00022970"/>
    </source>
</evidence>
<evidence type="ECO:0000256" key="3">
    <source>
        <dbReference type="ARBA" id="ARBA00022729"/>
    </source>
</evidence>
<dbReference type="PRINTS" id="PR00337">
    <property type="entry name" value="LEUILEVALBP"/>
</dbReference>
<reference evidence="6 7" key="1">
    <citation type="submission" date="2017-04" db="EMBL/GenBank/DDBJ databases">
        <authorList>
            <person name="Afonso C.L."/>
            <person name="Miller P.J."/>
            <person name="Scott M.A."/>
            <person name="Spackman E."/>
            <person name="Goraichik I."/>
            <person name="Dimitrov K.M."/>
            <person name="Suarez D.L."/>
            <person name="Swayne D.E."/>
        </authorList>
    </citation>
    <scope>NUCLEOTIDE SEQUENCE [LARGE SCALE GENOMIC DNA]</scope>
    <source>
        <strain evidence="6 7">B5P</strain>
    </source>
</reference>
<dbReference type="InterPro" id="IPR051010">
    <property type="entry name" value="BCAA_transport"/>
</dbReference>
<dbReference type="CDD" id="cd06340">
    <property type="entry name" value="PBP1_ABC_ligand_binding-like"/>
    <property type="match status" value="1"/>
</dbReference>
<dbReference type="PANTHER" id="PTHR30483">
    <property type="entry name" value="LEUCINE-SPECIFIC-BINDING PROTEIN"/>
    <property type="match status" value="1"/>
</dbReference>
<accession>A0A1X7MTR2</accession>